<protein>
    <submittedName>
        <fullName evidence="2">Uncharacterized protein</fullName>
    </submittedName>
</protein>
<evidence type="ECO:0000313" key="3">
    <source>
        <dbReference type="Proteomes" id="UP001259347"/>
    </source>
</evidence>
<keyword evidence="1" id="KW-1133">Transmembrane helix</keyword>
<dbReference type="EMBL" id="JAVDUM010000001">
    <property type="protein sequence ID" value="MDR6865683.1"/>
    <property type="molecule type" value="Genomic_DNA"/>
</dbReference>
<feature type="transmembrane region" description="Helical" evidence="1">
    <location>
        <begin position="46"/>
        <end position="64"/>
    </location>
</feature>
<accession>A0ABU1S8V3</accession>
<sequence>MSGVSQTHPVGWFRTITRPRSHLIATLAMLVVFIGGFWLGTAFSEYRMWFYGPAVVAILWWYLMMMRSYSRARRGR</sequence>
<organism evidence="2 3">
    <name type="scientific">Microbacterium resistens</name>
    <dbReference type="NCBI Taxonomy" id="156977"/>
    <lineage>
        <taxon>Bacteria</taxon>
        <taxon>Bacillati</taxon>
        <taxon>Actinomycetota</taxon>
        <taxon>Actinomycetes</taxon>
        <taxon>Micrococcales</taxon>
        <taxon>Microbacteriaceae</taxon>
        <taxon>Microbacterium</taxon>
    </lineage>
</organism>
<evidence type="ECO:0000256" key="1">
    <source>
        <dbReference type="SAM" id="Phobius"/>
    </source>
</evidence>
<keyword evidence="1" id="KW-0812">Transmembrane</keyword>
<comment type="caution">
    <text evidence="2">The sequence shown here is derived from an EMBL/GenBank/DDBJ whole genome shotgun (WGS) entry which is preliminary data.</text>
</comment>
<keyword evidence="3" id="KW-1185">Reference proteome</keyword>
<feature type="transmembrane region" description="Helical" evidence="1">
    <location>
        <begin position="21"/>
        <end position="40"/>
    </location>
</feature>
<name>A0ABU1S8V3_9MICO</name>
<dbReference type="Proteomes" id="UP001259347">
    <property type="component" value="Unassembled WGS sequence"/>
</dbReference>
<keyword evidence="1" id="KW-0472">Membrane</keyword>
<reference evidence="2 3" key="1">
    <citation type="submission" date="2023-07" db="EMBL/GenBank/DDBJ databases">
        <title>Sorghum-associated microbial communities from plants grown in Nebraska, USA.</title>
        <authorList>
            <person name="Schachtman D."/>
        </authorList>
    </citation>
    <scope>NUCLEOTIDE SEQUENCE [LARGE SCALE GENOMIC DNA]</scope>
    <source>
        <strain evidence="2 3">2980</strain>
    </source>
</reference>
<proteinExistence type="predicted"/>
<gene>
    <name evidence="2" type="ORF">J2Y69_000265</name>
</gene>
<evidence type="ECO:0000313" key="2">
    <source>
        <dbReference type="EMBL" id="MDR6865683.1"/>
    </source>
</evidence>